<evidence type="ECO:0000313" key="3">
    <source>
        <dbReference type="EMBL" id="KAK0703596.1"/>
    </source>
</evidence>
<reference evidence="3" key="1">
    <citation type="submission" date="2023-06" db="EMBL/GenBank/DDBJ databases">
        <title>Genome-scale phylogeny and comparative genomics of the fungal order Sordariales.</title>
        <authorList>
            <consortium name="Lawrence Berkeley National Laboratory"/>
            <person name="Hensen N."/>
            <person name="Bonometti L."/>
            <person name="Westerberg I."/>
            <person name="Brannstrom I.O."/>
            <person name="Guillou S."/>
            <person name="Cros-Aarteil S."/>
            <person name="Calhoun S."/>
            <person name="Haridas S."/>
            <person name="Kuo A."/>
            <person name="Mondo S."/>
            <person name="Pangilinan J."/>
            <person name="Riley R."/>
            <person name="LaButti K."/>
            <person name="Andreopoulos B."/>
            <person name="Lipzen A."/>
            <person name="Chen C."/>
            <person name="Yanf M."/>
            <person name="Daum C."/>
            <person name="Ng V."/>
            <person name="Clum A."/>
            <person name="Steindorff A."/>
            <person name="Ohm R."/>
            <person name="Martin F."/>
            <person name="Silar P."/>
            <person name="Natvig D."/>
            <person name="Lalanne C."/>
            <person name="Gautier V."/>
            <person name="Ament-velasquez S.L."/>
            <person name="Kruys A."/>
            <person name="Hutchinson M.I."/>
            <person name="Powell A.J."/>
            <person name="Barry K."/>
            <person name="Miller A.N."/>
            <person name="Grigoriev I.V."/>
            <person name="Debuchy R."/>
            <person name="Gladieux P."/>
            <person name="Thoren M.H."/>
            <person name="Johannesson H."/>
        </authorList>
    </citation>
    <scope>NUCLEOTIDE SEQUENCE</scope>
    <source>
        <strain evidence="3">SMH2392-1A</strain>
    </source>
</reference>
<feature type="transmembrane region" description="Helical" evidence="2">
    <location>
        <begin position="59"/>
        <end position="76"/>
    </location>
</feature>
<evidence type="ECO:0000256" key="2">
    <source>
        <dbReference type="SAM" id="Phobius"/>
    </source>
</evidence>
<feature type="transmembrane region" description="Helical" evidence="2">
    <location>
        <begin position="96"/>
        <end position="116"/>
    </location>
</feature>
<name>A0AA40DJF6_9PEZI</name>
<dbReference type="Proteomes" id="UP001172101">
    <property type="component" value="Unassembled WGS sequence"/>
</dbReference>
<comment type="caution">
    <text evidence="3">The sequence shown here is derived from an EMBL/GenBank/DDBJ whole genome shotgun (WGS) entry which is preliminary data.</text>
</comment>
<protein>
    <submittedName>
        <fullName evidence="3">Uncharacterized protein</fullName>
    </submittedName>
</protein>
<gene>
    <name evidence="3" type="ORF">B0T26DRAFT_731994</name>
</gene>
<dbReference type="RefSeq" id="XP_060290455.1">
    <property type="nucleotide sequence ID" value="XM_060443078.1"/>
</dbReference>
<dbReference type="GeneID" id="85326348"/>
<proteinExistence type="predicted"/>
<keyword evidence="2" id="KW-0472">Membrane</keyword>
<evidence type="ECO:0000256" key="1">
    <source>
        <dbReference type="SAM" id="MobiDB-lite"/>
    </source>
</evidence>
<organism evidence="3 4">
    <name type="scientific">Lasiosphaeria miniovina</name>
    <dbReference type="NCBI Taxonomy" id="1954250"/>
    <lineage>
        <taxon>Eukaryota</taxon>
        <taxon>Fungi</taxon>
        <taxon>Dikarya</taxon>
        <taxon>Ascomycota</taxon>
        <taxon>Pezizomycotina</taxon>
        <taxon>Sordariomycetes</taxon>
        <taxon>Sordariomycetidae</taxon>
        <taxon>Sordariales</taxon>
        <taxon>Lasiosphaeriaceae</taxon>
        <taxon>Lasiosphaeria</taxon>
    </lineage>
</organism>
<evidence type="ECO:0000313" key="4">
    <source>
        <dbReference type="Proteomes" id="UP001172101"/>
    </source>
</evidence>
<dbReference type="AlphaFoldDB" id="A0AA40DJF6"/>
<keyword evidence="4" id="KW-1185">Reference proteome</keyword>
<keyword evidence="2" id="KW-1133">Transmembrane helix</keyword>
<dbReference type="EMBL" id="JAUIRO010000008">
    <property type="protein sequence ID" value="KAK0703596.1"/>
    <property type="molecule type" value="Genomic_DNA"/>
</dbReference>
<feature type="region of interest" description="Disordered" evidence="1">
    <location>
        <begin position="124"/>
        <end position="144"/>
    </location>
</feature>
<keyword evidence="2" id="KW-0812">Transmembrane</keyword>
<sequence length="144" mass="15201">MTRHGMIWHGSCLLKMNPSNALKFPLDDLVVDDHFQLPARYLRQRQRAHRRGSSREDHLLLFSFAFAFVAVVHGSVGHDGSVSQISGHLGDAITTVVVSVFSGGCLLTLAIGGGAARLGGAGAGELEGGNRGPDRSQVSLGVSI</sequence>
<accession>A0AA40DJF6</accession>